<organism evidence="1 2">
    <name type="scientific">Ceriporiopsis subvermispora (strain B)</name>
    <name type="common">White-rot fungus</name>
    <name type="synonym">Gelatoporia subvermispora</name>
    <dbReference type="NCBI Taxonomy" id="914234"/>
    <lineage>
        <taxon>Eukaryota</taxon>
        <taxon>Fungi</taxon>
        <taxon>Dikarya</taxon>
        <taxon>Basidiomycota</taxon>
        <taxon>Agaricomycotina</taxon>
        <taxon>Agaricomycetes</taxon>
        <taxon>Polyporales</taxon>
        <taxon>Gelatoporiaceae</taxon>
        <taxon>Gelatoporia</taxon>
    </lineage>
</organism>
<evidence type="ECO:0000313" key="2">
    <source>
        <dbReference type="Proteomes" id="UP000016930"/>
    </source>
</evidence>
<name>M2Q2S0_CERS8</name>
<keyword evidence="2" id="KW-1185">Reference proteome</keyword>
<dbReference type="EMBL" id="KB445824">
    <property type="protein sequence ID" value="EMD31103.1"/>
    <property type="molecule type" value="Genomic_DNA"/>
</dbReference>
<gene>
    <name evidence="1" type="ORF">CERSUDRAFT_109648</name>
</gene>
<dbReference type="AlphaFoldDB" id="M2Q2S0"/>
<sequence length="56" mass="6233">MSSDVVFHGKVGRLVSAQDPTKSRRIRPMIPVKACQKLHVLGEHPQLPPSKKQTAF</sequence>
<proteinExistence type="predicted"/>
<dbReference type="HOGENOM" id="CLU_3014014_0_0_1"/>
<evidence type="ECO:0000313" key="1">
    <source>
        <dbReference type="EMBL" id="EMD31103.1"/>
    </source>
</evidence>
<reference evidence="1 2" key="1">
    <citation type="journal article" date="2012" name="Proc. Natl. Acad. Sci. U.S.A.">
        <title>Comparative genomics of Ceriporiopsis subvermispora and Phanerochaete chrysosporium provide insight into selective ligninolysis.</title>
        <authorList>
            <person name="Fernandez-Fueyo E."/>
            <person name="Ruiz-Duenas F.J."/>
            <person name="Ferreira P."/>
            <person name="Floudas D."/>
            <person name="Hibbett D.S."/>
            <person name="Canessa P."/>
            <person name="Larrondo L.F."/>
            <person name="James T.Y."/>
            <person name="Seelenfreund D."/>
            <person name="Lobos S."/>
            <person name="Polanco R."/>
            <person name="Tello M."/>
            <person name="Honda Y."/>
            <person name="Watanabe T."/>
            <person name="Watanabe T."/>
            <person name="Ryu J.S."/>
            <person name="Kubicek C.P."/>
            <person name="Schmoll M."/>
            <person name="Gaskell J."/>
            <person name="Hammel K.E."/>
            <person name="St John F.J."/>
            <person name="Vanden Wymelenberg A."/>
            <person name="Sabat G."/>
            <person name="Splinter BonDurant S."/>
            <person name="Syed K."/>
            <person name="Yadav J.S."/>
            <person name="Doddapaneni H."/>
            <person name="Subramanian V."/>
            <person name="Lavin J.L."/>
            <person name="Oguiza J.A."/>
            <person name="Perez G."/>
            <person name="Pisabarro A.G."/>
            <person name="Ramirez L."/>
            <person name="Santoyo F."/>
            <person name="Master E."/>
            <person name="Coutinho P.M."/>
            <person name="Henrissat B."/>
            <person name="Lombard V."/>
            <person name="Magnuson J.K."/>
            <person name="Kuees U."/>
            <person name="Hori C."/>
            <person name="Igarashi K."/>
            <person name="Samejima M."/>
            <person name="Held B.W."/>
            <person name="Barry K.W."/>
            <person name="LaButti K.M."/>
            <person name="Lapidus A."/>
            <person name="Lindquist E.A."/>
            <person name="Lucas S.M."/>
            <person name="Riley R."/>
            <person name="Salamov A.A."/>
            <person name="Hoffmeister D."/>
            <person name="Schwenk D."/>
            <person name="Hadar Y."/>
            <person name="Yarden O."/>
            <person name="de Vries R.P."/>
            <person name="Wiebenga A."/>
            <person name="Stenlid J."/>
            <person name="Eastwood D."/>
            <person name="Grigoriev I.V."/>
            <person name="Berka R.M."/>
            <person name="Blanchette R.A."/>
            <person name="Kersten P."/>
            <person name="Martinez A.T."/>
            <person name="Vicuna R."/>
            <person name="Cullen D."/>
        </authorList>
    </citation>
    <scope>NUCLEOTIDE SEQUENCE [LARGE SCALE GENOMIC DNA]</scope>
    <source>
        <strain evidence="1 2">B</strain>
    </source>
</reference>
<dbReference type="Proteomes" id="UP000016930">
    <property type="component" value="Unassembled WGS sequence"/>
</dbReference>
<protein>
    <submittedName>
        <fullName evidence="1">Uncharacterized protein</fullName>
    </submittedName>
</protein>
<accession>M2Q2S0</accession>